<feature type="binding site" evidence="10">
    <location>
        <position position="245"/>
    </location>
    <ligand>
        <name>Zn(2+)</name>
        <dbReference type="ChEBI" id="CHEBI:29105"/>
    </ligand>
</feature>
<protein>
    <recommendedName>
        <fullName evidence="10">Small ribosomal subunit biogenesis GTPase RsgA</fullName>
        <ecNumber evidence="10">3.6.1.-</ecNumber>
    </recommendedName>
</protein>
<evidence type="ECO:0000256" key="7">
    <source>
        <dbReference type="ARBA" id="ARBA00022833"/>
    </source>
</evidence>
<keyword evidence="4 10" id="KW-0699">rRNA-binding</keyword>
<evidence type="ECO:0000256" key="1">
    <source>
        <dbReference type="ARBA" id="ARBA00022490"/>
    </source>
</evidence>
<evidence type="ECO:0000256" key="2">
    <source>
        <dbReference type="ARBA" id="ARBA00022517"/>
    </source>
</evidence>
<evidence type="ECO:0000256" key="4">
    <source>
        <dbReference type="ARBA" id="ARBA00022730"/>
    </source>
</evidence>
<dbReference type="eggNOG" id="COG1162">
    <property type="taxonomic scope" value="Bacteria"/>
</dbReference>
<keyword evidence="8 10" id="KW-0694">RNA-binding</keyword>
<evidence type="ECO:0000313" key="13">
    <source>
        <dbReference type="EMBL" id="ACL69753.1"/>
    </source>
</evidence>
<dbReference type="GO" id="GO:0005525">
    <property type="term" value="F:GTP binding"/>
    <property type="evidence" value="ECO:0007669"/>
    <property type="project" value="UniProtKB-UniRule"/>
</dbReference>
<evidence type="ECO:0000256" key="8">
    <source>
        <dbReference type="ARBA" id="ARBA00022884"/>
    </source>
</evidence>
<organism evidence="13 14">
    <name type="scientific">Halothermothrix orenii (strain H 168 / OCM 544 / DSM 9562)</name>
    <dbReference type="NCBI Taxonomy" id="373903"/>
    <lineage>
        <taxon>Bacteria</taxon>
        <taxon>Bacillati</taxon>
        <taxon>Bacillota</taxon>
        <taxon>Clostridia</taxon>
        <taxon>Halanaerobiales</taxon>
        <taxon>Halothermotrichaceae</taxon>
        <taxon>Halothermothrix</taxon>
    </lineage>
</organism>
<dbReference type="InterPro" id="IPR010914">
    <property type="entry name" value="RsgA_GTPase_dom"/>
</dbReference>
<dbReference type="AlphaFoldDB" id="B8CWT4"/>
<keyword evidence="3 10" id="KW-0479">Metal-binding</keyword>
<keyword evidence="9 10" id="KW-0342">GTP-binding</keyword>
<evidence type="ECO:0000256" key="5">
    <source>
        <dbReference type="ARBA" id="ARBA00022741"/>
    </source>
</evidence>
<dbReference type="OrthoDB" id="9809485at2"/>
<dbReference type="CDD" id="cd01854">
    <property type="entry name" value="YjeQ_EngC"/>
    <property type="match status" value="1"/>
</dbReference>
<dbReference type="RefSeq" id="WP_012635938.1">
    <property type="nucleotide sequence ID" value="NC_011899.1"/>
</dbReference>
<comment type="cofactor">
    <cofactor evidence="10">
        <name>Zn(2+)</name>
        <dbReference type="ChEBI" id="CHEBI:29105"/>
    </cofactor>
    <text evidence="10">Binds 1 zinc ion per subunit.</text>
</comment>
<dbReference type="GO" id="GO:0042274">
    <property type="term" value="P:ribosomal small subunit biogenesis"/>
    <property type="evidence" value="ECO:0007669"/>
    <property type="project" value="UniProtKB-UniRule"/>
</dbReference>
<keyword evidence="5 10" id="KW-0547">Nucleotide-binding</keyword>
<dbReference type="SUPFAM" id="SSF52540">
    <property type="entry name" value="P-loop containing nucleoside triphosphate hydrolases"/>
    <property type="match status" value="1"/>
</dbReference>
<feature type="binding site" evidence="10">
    <location>
        <position position="243"/>
    </location>
    <ligand>
        <name>Zn(2+)</name>
        <dbReference type="ChEBI" id="CHEBI:29105"/>
    </ligand>
</feature>
<dbReference type="InterPro" id="IPR012340">
    <property type="entry name" value="NA-bd_OB-fold"/>
</dbReference>
<keyword evidence="6 10" id="KW-0378">Hydrolase</keyword>
<dbReference type="PANTHER" id="PTHR32120:SF11">
    <property type="entry name" value="SMALL RIBOSOMAL SUBUNIT BIOGENESIS GTPASE RSGA 1, MITOCHONDRIAL-RELATED"/>
    <property type="match status" value="1"/>
</dbReference>
<dbReference type="InterPro" id="IPR031944">
    <property type="entry name" value="RsgA_N"/>
</dbReference>
<sequence length="282" mass="32026">MKGLVTKAVGGFFFVADEQQNIIRTRIRGKVKRKVYPGDFVKVNDAMIEKLYPRTNLLFRPAVANVDQVLVIHSIQNPPFARKMLDKFLIMVEAIGVKPVIIINKIDLKVPDIELEKEMKDYKEEGYQVYLISVKEKMGLNELYLTLEEKLSVLAGPSGVGKSSLIKALVPEARVKIGEVSQKLKRGVHTTRHVELLPINKGGWIADTPGFSALDLRGILSENLRFYFPGLARYEGQCKFRGCTHTHEPGCQVKKAVKEGMISEKRYNSYLNIYRDLEEREC</sequence>
<dbReference type="HOGENOM" id="CLU_033617_2_1_9"/>
<dbReference type="PROSITE" id="PS51721">
    <property type="entry name" value="G_CP"/>
    <property type="match status" value="1"/>
</dbReference>
<dbReference type="EC" id="3.6.1.-" evidence="10"/>
<evidence type="ECO:0000256" key="6">
    <source>
        <dbReference type="ARBA" id="ARBA00022801"/>
    </source>
</evidence>
<proteinExistence type="inferred from homology"/>
<evidence type="ECO:0000256" key="9">
    <source>
        <dbReference type="ARBA" id="ARBA00023134"/>
    </source>
</evidence>
<feature type="binding site" evidence="10">
    <location>
        <begin position="104"/>
        <end position="107"/>
    </location>
    <ligand>
        <name>GTP</name>
        <dbReference type="ChEBI" id="CHEBI:37565"/>
    </ligand>
</feature>
<comment type="function">
    <text evidence="10">One of several proteins that assist in the late maturation steps of the functional core of the 30S ribosomal subunit. Helps release RbfA from mature subunits. May play a role in the assembly of ribosomal proteins into the subunit. Circularly permuted GTPase that catalyzes slow GTP hydrolysis, GTPase activity is stimulated by the 30S ribosomal subunit.</text>
</comment>
<dbReference type="Proteomes" id="UP000000719">
    <property type="component" value="Chromosome"/>
</dbReference>
<keyword evidence="2 10" id="KW-0690">Ribosome biogenesis</keyword>
<dbReference type="InterPro" id="IPR027417">
    <property type="entry name" value="P-loop_NTPase"/>
</dbReference>
<dbReference type="Gene3D" id="2.40.50.140">
    <property type="entry name" value="Nucleic acid-binding proteins"/>
    <property type="match status" value="1"/>
</dbReference>
<evidence type="ECO:0000313" key="14">
    <source>
        <dbReference type="Proteomes" id="UP000000719"/>
    </source>
</evidence>
<dbReference type="Pfam" id="PF16745">
    <property type="entry name" value="RsgA_N"/>
    <property type="match status" value="1"/>
</dbReference>
<evidence type="ECO:0000259" key="12">
    <source>
        <dbReference type="PROSITE" id="PS51721"/>
    </source>
</evidence>
<comment type="subcellular location">
    <subcellularLocation>
        <location evidence="10">Cytoplasm</location>
    </subcellularLocation>
</comment>
<dbReference type="PROSITE" id="PS50936">
    <property type="entry name" value="ENGC_GTPASE"/>
    <property type="match status" value="1"/>
</dbReference>
<keyword evidence="7 10" id="KW-0862">Zinc</keyword>
<gene>
    <name evidence="10" type="primary">rsgA</name>
    <name evidence="13" type="ordered locus">Hore_09970</name>
</gene>
<accession>B8CWT4</accession>
<feature type="binding site" evidence="10">
    <location>
        <begin position="156"/>
        <end position="164"/>
    </location>
    <ligand>
        <name>GTP</name>
        <dbReference type="ChEBI" id="CHEBI:37565"/>
    </ligand>
</feature>
<dbReference type="SUPFAM" id="SSF50249">
    <property type="entry name" value="Nucleic acid-binding proteins"/>
    <property type="match status" value="1"/>
</dbReference>
<dbReference type="PANTHER" id="PTHR32120">
    <property type="entry name" value="SMALL RIBOSOMAL SUBUNIT BIOGENESIS GTPASE RSGA"/>
    <property type="match status" value="1"/>
</dbReference>
<feature type="domain" description="EngC GTPase" evidence="11">
    <location>
        <begin position="64"/>
        <end position="212"/>
    </location>
</feature>
<name>B8CWT4_HALOH</name>
<evidence type="ECO:0000256" key="10">
    <source>
        <dbReference type="HAMAP-Rule" id="MF_01820"/>
    </source>
</evidence>
<dbReference type="EMBL" id="CP001098">
    <property type="protein sequence ID" value="ACL69753.1"/>
    <property type="molecule type" value="Genomic_DNA"/>
</dbReference>
<dbReference type="InterPro" id="IPR004881">
    <property type="entry name" value="Ribosome_biogen_GTPase_RsgA"/>
</dbReference>
<dbReference type="Gene3D" id="3.40.50.300">
    <property type="entry name" value="P-loop containing nucleotide triphosphate hydrolases"/>
    <property type="match status" value="1"/>
</dbReference>
<keyword evidence="1 10" id="KW-0963">Cytoplasm</keyword>
<evidence type="ECO:0000259" key="11">
    <source>
        <dbReference type="PROSITE" id="PS50936"/>
    </source>
</evidence>
<feature type="domain" description="CP-type G" evidence="12">
    <location>
        <begin position="55"/>
        <end position="214"/>
    </location>
</feature>
<evidence type="ECO:0000256" key="3">
    <source>
        <dbReference type="ARBA" id="ARBA00022723"/>
    </source>
</evidence>
<dbReference type="GO" id="GO:0019843">
    <property type="term" value="F:rRNA binding"/>
    <property type="evidence" value="ECO:0007669"/>
    <property type="project" value="UniProtKB-KW"/>
</dbReference>
<dbReference type="STRING" id="373903.Hore_09970"/>
<dbReference type="NCBIfam" id="TIGR00157">
    <property type="entry name" value="ribosome small subunit-dependent GTPase A"/>
    <property type="match status" value="1"/>
</dbReference>
<dbReference type="KEGG" id="hor:Hore_09970"/>
<dbReference type="GO" id="GO:0046872">
    <property type="term" value="F:metal ion binding"/>
    <property type="evidence" value="ECO:0007669"/>
    <property type="project" value="UniProtKB-KW"/>
</dbReference>
<feature type="binding site" evidence="10">
    <location>
        <position position="238"/>
    </location>
    <ligand>
        <name>Zn(2+)</name>
        <dbReference type="ChEBI" id="CHEBI:29105"/>
    </ligand>
</feature>
<dbReference type="InterPro" id="IPR030378">
    <property type="entry name" value="G_CP_dom"/>
</dbReference>
<feature type="binding site" evidence="10">
    <location>
        <position position="251"/>
    </location>
    <ligand>
        <name>Zn(2+)</name>
        <dbReference type="ChEBI" id="CHEBI:29105"/>
    </ligand>
</feature>
<keyword evidence="14" id="KW-1185">Reference proteome</keyword>
<reference evidence="13 14" key="1">
    <citation type="journal article" date="2009" name="PLoS ONE">
        <title>Genome analysis of the anaerobic thermohalophilic bacterium Halothermothrix orenii.</title>
        <authorList>
            <person name="Mavromatis K."/>
            <person name="Ivanova N."/>
            <person name="Anderson I."/>
            <person name="Lykidis A."/>
            <person name="Hooper S.D."/>
            <person name="Sun H."/>
            <person name="Kunin V."/>
            <person name="Lapidus A."/>
            <person name="Hugenholtz P."/>
            <person name="Patel B."/>
            <person name="Kyrpides N.C."/>
        </authorList>
    </citation>
    <scope>NUCLEOTIDE SEQUENCE [LARGE SCALE GENOMIC DNA]</scope>
    <source>
        <strain evidence="14">H 168 / OCM 544 / DSM 9562</strain>
    </source>
</reference>
<dbReference type="Pfam" id="PF03193">
    <property type="entry name" value="RsgA_GTPase"/>
    <property type="match status" value="1"/>
</dbReference>
<dbReference type="HAMAP" id="MF_01820">
    <property type="entry name" value="GTPase_RsgA"/>
    <property type="match status" value="1"/>
</dbReference>
<comment type="subunit">
    <text evidence="10">Monomer. Associates with 30S ribosomal subunit, binds 16S rRNA.</text>
</comment>
<dbReference type="GO" id="GO:0003924">
    <property type="term" value="F:GTPase activity"/>
    <property type="evidence" value="ECO:0007669"/>
    <property type="project" value="UniProtKB-UniRule"/>
</dbReference>
<dbReference type="Gene3D" id="1.10.40.50">
    <property type="entry name" value="Probable gtpase engc, domain 3"/>
    <property type="match status" value="1"/>
</dbReference>
<dbReference type="GO" id="GO:0005737">
    <property type="term" value="C:cytoplasm"/>
    <property type="evidence" value="ECO:0007669"/>
    <property type="project" value="UniProtKB-SubCell"/>
</dbReference>
<comment type="similarity">
    <text evidence="10">Belongs to the TRAFAC class YlqF/YawG GTPase family. RsgA subfamily.</text>
</comment>